<evidence type="ECO:0000313" key="2">
    <source>
        <dbReference type="Proteomes" id="UP000193411"/>
    </source>
</evidence>
<reference evidence="1 2" key="1">
    <citation type="submission" date="2016-07" db="EMBL/GenBank/DDBJ databases">
        <title>Pervasive Adenine N6-methylation of Active Genes in Fungi.</title>
        <authorList>
            <consortium name="DOE Joint Genome Institute"/>
            <person name="Mondo S.J."/>
            <person name="Dannebaum R.O."/>
            <person name="Kuo R.C."/>
            <person name="Labutti K."/>
            <person name="Haridas S."/>
            <person name="Kuo A."/>
            <person name="Salamov A."/>
            <person name="Ahrendt S.R."/>
            <person name="Lipzen A."/>
            <person name="Sullivan W."/>
            <person name="Andreopoulos W.B."/>
            <person name="Clum A."/>
            <person name="Lindquist E."/>
            <person name="Daum C."/>
            <person name="Ramamoorthy G.K."/>
            <person name="Gryganskyi A."/>
            <person name="Culley D."/>
            <person name="Magnuson J.K."/>
            <person name="James T.Y."/>
            <person name="O'Malley M.A."/>
            <person name="Stajich J.E."/>
            <person name="Spatafora J.W."/>
            <person name="Visel A."/>
            <person name="Grigoriev I.V."/>
        </authorList>
    </citation>
    <scope>NUCLEOTIDE SEQUENCE [LARGE SCALE GENOMIC DNA]</scope>
    <source>
        <strain evidence="1 2">PL171</strain>
    </source>
</reference>
<evidence type="ECO:0000313" key="1">
    <source>
        <dbReference type="EMBL" id="ORZ41619.1"/>
    </source>
</evidence>
<dbReference type="EMBL" id="MCFL01000001">
    <property type="protein sequence ID" value="ORZ41619.1"/>
    <property type="molecule type" value="Genomic_DNA"/>
</dbReference>
<dbReference type="Proteomes" id="UP000193411">
    <property type="component" value="Unassembled WGS sequence"/>
</dbReference>
<protein>
    <submittedName>
        <fullName evidence="1">Uncharacterized protein</fullName>
    </submittedName>
</protein>
<sequence>MDSCSSDSPPRPTAIARSSSTQSAFSILATEILVDIISLAHPRSQTAVATSFAIGRGPAGQSNRHRIDRHWRQHLIFQAPLVRQVTHELDGLGHWYPKSKQLDARITYFFKSRLPAPGESSEPASCIAPIFDWLFDTRGPFIRNVQAPMAGQNVFGEEWLLRWTFLPDAFQLVIYFLRGGQVELFKRSLAHLARVLPEMPSDLQPFSYWCQLGLDRVNMRAMFASEITVNDQPMSFPTFLYLLALVDWLPAALSALEAIFPSTSARFISKLRDWSFPNDCMMSMTLSLCEDPARVISTLDWLLDGGYVFDHDVHPFFARYTGWYTVFTAVFFKYDLPRIASFDKSIVQTELGYHLVTWALGGERSLLPLAFENGLIGGIMSQGVLGELLYKAIRESNEWLQDKVVCCAETPEELQAIVDEALTVLNTQECTQLASHELDPLFNPLVERSIDLTDFILEHASKWDQCVFETMLAHTRLANHIDFSRILNHWLGIFASNQSLPAAIAATFIPLLQRTIDSNSLCVTDLGTTPTLVAFAACLHQLAFTNQFYLLPQFRPLLISLGGAARSGGKSLDSLPLLLRGQLREVVAAASTRWDTVRDPDASTCQESPVASQAALDPRFAFDQVYALDPGFAKAAISWSANPPCTYIWALFDANEMASKVKPDMAIRALHQAINRDCGQEDFVTILERLPAQMRREVLARVLANARGKSKALLAAVAQVDGECCEMAVNEDVQSLEENDDEACIDLLL</sequence>
<accession>A0A1Y2I4F7</accession>
<dbReference type="AlphaFoldDB" id="A0A1Y2I4F7"/>
<gene>
    <name evidence="1" type="ORF">BCR44DRAFT_1423187</name>
</gene>
<name>A0A1Y2I4F7_9FUNG</name>
<proteinExistence type="predicted"/>
<organism evidence="1 2">
    <name type="scientific">Catenaria anguillulae PL171</name>
    <dbReference type="NCBI Taxonomy" id="765915"/>
    <lineage>
        <taxon>Eukaryota</taxon>
        <taxon>Fungi</taxon>
        <taxon>Fungi incertae sedis</taxon>
        <taxon>Blastocladiomycota</taxon>
        <taxon>Blastocladiomycetes</taxon>
        <taxon>Blastocladiales</taxon>
        <taxon>Catenariaceae</taxon>
        <taxon>Catenaria</taxon>
    </lineage>
</organism>
<keyword evidence="2" id="KW-1185">Reference proteome</keyword>
<comment type="caution">
    <text evidence="1">The sequence shown here is derived from an EMBL/GenBank/DDBJ whole genome shotgun (WGS) entry which is preliminary data.</text>
</comment>